<dbReference type="GO" id="GO:0006826">
    <property type="term" value="P:iron ion transport"/>
    <property type="evidence" value="ECO:0007669"/>
    <property type="project" value="UniProtKB-KW"/>
</dbReference>
<keyword evidence="7" id="KW-0406">Ion transport</keyword>
<dbReference type="AlphaFoldDB" id="A0A316FZ52"/>
<evidence type="ECO:0000256" key="2">
    <source>
        <dbReference type="ARBA" id="ARBA00022448"/>
    </source>
</evidence>
<comment type="similarity">
    <text evidence="11 12">Belongs to the TonB-dependent receptor family.</text>
</comment>
<dbReference type="PANTHER" id="PTHR32552">
    <property type="entry name" value="FERRICHROME IRON RECEPTOR-RELATED"/>
    <property type="match status" value="1"/>
</dbReference>
<organism evidence="17 18">
    <name type="scientific">Pleionea mediterranea</name>
    <dbReference type="NCBI Taxonomy" id="523701"/>
    <lineage>
        <taxon>Bacteria</taxon>
        <taxon>Pseudomonadati</taxon>
        <taxon>Pseudomonadota</taxon>
        <taxon>Gammaproteobacteria</taxon>
        <taxon>Oceanospirillales</taxon>
        <taxon>Pleioneaceae</taxon>
        <taxon>Pleionea</taxon>
    </lineage>
</organism>
<keyword evidence="14" id="KW-0732">Signal</keyword>
<proteinExistence type="inferred from homology"/>
<evidence type="ECO:0000256" key="14">
    <source>
        <dbReference type="SAM" id="SignalP"/>
    </source>
</evidence>
<feature type="domain" description="TonB-dependent receptor plug" evidence="16">
    <location>
        <begin position="85"/>
        <end position="192"/>
    </location>
</feature>
<evidence type="ECO:0000256" key="13">
    <source>
        <dbReference type="SAM" id="MobiDB-lite"/>
    </source>
</evidence>
<feature type="domain" description="TonB-dependent receptor-like beta-barrel" evidence="15">
    <location>
        <begin position="249"/>
        <end position="686"/>
    </location>
</feature>
<dbReference type="InterPro" id="IPR000531">
    <property type="entry name" value="Beta-barrel_TonB"/>
</dbReference>
<dbReference type="InterPro" id="IPR039426">
    <property type="entry name" value="TonB-dep_rcpt-like"/>
</dbReference>
<dbReference type="EMBL" id="QGGU01000002">
    <property type="protein sequence ID" value="PWK53921.1"/>
    <property type="molecule type" value="Genomic_DNA"/>
</dbReference>
<sequence>MKFIPSFLPVALSLSLLSLLASEAVFADTSVVNNVDPSIVNSAKNTTERASEASLDSSESSSEQINQQVDEHKIVVRSQWRSRDLQNLPTSIAVLFSDSLENRSAQHLDDVLRSVANVNFNSGASRGRFVQIRGIGERSQFEDPINPSVGFYIDGVDFSGVFGAGTLFDVAQVEILRGPQGARFGSSSLAGAIYIETEAADSETDYIDLTLAEEGTFGAGVATGTNLDEQWSVRFAAEQFLSDGFIYNQFLNRDDTNNFDEQTARLKAKWQAADDLELNFAWHHLDIDNGYDAFSLDNDRQTRSDEPGFDRQMTDALSVQGTLLGASVNTEFSLAVSDTELDYGYDEDWTYDGFHPIGYSSFDRYLRDWQNINGDLRWLSNQSIDMLGGKTDWVMGVYFREEEEDLTRQYTYLANDFEYDYQTSTVSLYGELQTAYSARWSSVIGLRFEQRDTDYQDNDGINRTTSDNMIGGNVAINYRWSASETVYGLLSRGFKAGGINPQTELDLPLRQFDVEKTHNAELGYKRRLTNGRLQVSAFYMERDDQQVSQYTTFVRPDNTTEFIQYIGNANNGRNKGLEMEWLWYPNDTIAFDASLGYLDTEVDTIFLADGSQIKDPDAAQAPGYTYHLGLTYTPDQHWSANVSFEGADDYFFSDSHQERSLPVNLVHGRLSYQQPQWKLSLWVRNLTNETYYTRGFGGFGNDPRDSYATKPYYQLAAPQQIGIDFRYLF</sequence>
<dbReference type="InterPro" id="IPR036942">
    <property type="entry name" value="Beta-barrel_TonB_sf"/>
</dbReference>
<name>A0A316FZ52_9GAMM</name>
<feature type="signal peptide" evidence="14">
    <location>
        <begin position="1"/>
        <end position="27"/>
    </location>
</feature>
<feature type="region of interest" description="Disordered" evidence="13">
    <location>
        <begin position="43"/>
        <end position="66"/>
    </location>
</feature>
<feature type="compositionally biased region" description="Low complexity" evidence="13">
    <location>
        <begin position="52"/>
        <end position="63"/>
    </location>
</feature>
<evidence type="ECO:0000256" key="6">
    <source>
        <dbReference type="ARBA" id="ARBA00023004"/>
    </source>
</evidence>
<dbReference type="PANTHER" id="PTHR32552:SF81">
    <property type="entry name" value="TONB-DEPENDENT OUTER MEMBRANE RECEPTOR"/>
    <property type="match status" value="1"/>
</dbReference>
<dbReference type="OrthoDB" id="127311at2"/>
<evidence type="ECO:0000313" key="18">
    <source>
        <dbReference type="Proteomes" id="UP000245790"/>
    </source>
</evidence>
<accession>A0A316FZ52</accession>
<evidence type="ECO:0000256" key="12">
    <source>
        <dbReference type="RuleBase" id="RU003357"/>
    </source>
</evidence>
<evidence type="ECO:0000259" key="16">
    <source>
        <dbReference type="Pfam" id="PF07715"/>
    </source>
</evidence>
<evidence type="ECO:0000256" key="7">
    <source>
        <dbReference type="ARBA" id="ARBA00023065"/>
    </source>
</evidence>
<evidence type="ECO:0000259" key="15">
    <source>
        <dbReference type="Pfam" id="PF00593"/>
    </source>
</evidence>
<dbReference type="Proteomes" id="UP000245790">
    <property type="component" value="Unassembled WGS sequence"/>
</dbReference>
<feature type="chain" id="PRO_5016272231" evidence="14">
    <location>
        <begin position="28"/>
        <end position="729"/>
    </location>
</feature>
<evidence type="ECO:0000313" key="17">
    <source>
        <dbReference type="EMBL" id="PWK53921.1"/>
    </source>
</evidence>
<keyword evidence="10 11" id="KW-0998">Cell outer membrane</keyword>
<evidence type="ECO:0000256" key="10">
    <source>
        <dbReference type="ARBA" id="ARBA00023237"/>
    </source>
</evidence>
<keyword evidence="5 11" id="KW-0812">Transmembrane</keyword>
<comment type="subcellular location">
    <subcellularLocation>
        <location evidence="1 11">Cell outer membrane</location>
        <topology evidence="1 11">Multi-pass membrane protein</topology>
    </subcellularLocation>
</comment>
<comment type="caution">
    <text evidence="17">The sequence shown here is derived from an EMBL/GenBank/DDBJ whole genome shotgun (WGS) entry which is preliminary data.</text>
</comment>
<evidence type="ECO:0000256" key="11">
    <source>
        <dbReference type="PROSITE-ProRule" id="PRU01360"/>
    </source>
</evidence>
<dbReference type="RefSeq" id="WP_109762021.1">
    <property type="nucleotide sequence ID" value="NZ_QGGU01000002.1"/>
</dbReference>
<dbReference type="PROSITE" id="PS52016">
    <property type="entry name" value="TONB_DEPENDENT_REC_3"/>
    <property type="match status" value="1"/>
</dbReference>
<dbReference type="Pfam" id="PF00593">
    <property type="entry name" value="TonB_dep_Rec_b-barrel"/>
    <property type="match status" value="1"/>
</dbReference>
<keyword evidence="9 11" id="KW-0472">Membrane</keyword>
<evidence type="ECO:0000256" key="8">
    <source>
        <dbReference type="ARBA" id="ARBA00023077"/>
    </source>
</evidence>
<gene>
    <name evidence="17" type="ORF">C8D97_102313</name>
</gene>
<dbReference type="GO" id="GO:0009279">
    <property type="term" value="C:cell outer membrane"/>
    <property type="evidence" value="ECO:0007669"/>
    <property type="project" value="UniProtKB-SubCell"/>
</dbReference>
<keyword evidence="3 11" id="KW-1134">Transmembrane beta strand</keyword>
<evidence type="ECO:0000256" key="9">
    <source>
        <dbReference type="ARBA" id="ARBA00023136"/>
    </source>
</evidence>
<protein>
    <submittedName>
        <fullName evidence="17">Outer membrane receptor protein involved in Fe transport</fullName>
    </submittedName>
</protein>
<evidence type="ECO:0000256" key="5">
    <source>
        <dbReference type="ARBA" id="ARBA00022692"/>
    </source>
</evidence>
<keyword evidence="2 11" id="KW-0813">Transport</keyword>
<dbReference type="Pfam" id="PF07715">
    <property type="entry name" value="Plug"/>
    <property type="match status" value="1"/>
</dbReference>
<dbReference type="InterPro" id="IPR012910">
    <property type="entry name" value="Plug_dom"/>
</dbReference>
<dbReference type="Gene3D" id="2.40.170.20">
    <property type="entry name" value="TonB-dependent receptor, beta-barrel domain"/>
    <property type="match status" value="1"/>
</dbReference>
<keyword evidence="6" id="KW-0408">Iron</keyword>
<dbReference type="SUPFAM" id="SSF56935">
    <property type="entry name" value="Porins"/>
    <property type="match status" value="1"/>
</dbReference>
<keyword evidence="8 12" id="KW-0798">TonB box</keyword>
<keyword evidence="4" id="KW-0410">Iron transport</keyword>
<reference evidence="17 18" key="1">
    <citation type="submission" date="2018-05" db="EMBL/GenBank/DDBJ databases">
        <title>Genomic Encyclopedia of Type Strains, Phase IV (KMG-IV): sequencing the most valuable type-strain genomes for metagenomic binning, comparative biology and taxonomic classification.</title>
        <authorList>
            <person name="Goeker M."/>
        </authorList>
    </citation>
    <scope>NUCLEOTIDE SEQUENCE [LARGE SCALE GENOMIC DNA]</scope>
    <source>
        <strain evidence="17 18">DSM 25350</strain>
    </source>
</reference>
<evidence type="ECO:0000256" key="1">
    <source>
        <dbReference type="ARBA" id="ARBA00004571"/>
    </source>
</evidence>
<evidence type="ECO:0000256" key="4">
    <source>
        <dbReference type="ARBA" id="ARBA00022496"/>
    </source>
</evidence>
<evidence type="ECO:0000256" key="3">
    <source>
        <dbReference type="ARBA" id="ARBA00022452"/>
    </source>
</evidence>
<keyword evidence="18" id="KW-1185">Reference proteome</keyword>
<keyword evidence="17" id="KW-0675">Receptor</keyword>